<sequence>MDKGHLQVREVGKSFGAVRALAGVSLDIQPGEFISFLGPSGCGKTTLLRLIAGFETPDVGGIALDGRPLQGLPPNHRDIGLVFQNLALFPHLSVAENIGFGLSLRRRPAAEIEREVRSALELVDLPDYGARRIQQLSGGQRQRVALARALVLRPGLLLLDEPLSALDLKLRRQLQGELKSVQRRTGTTFIFVTHDQEEALSMADRVAVFQSGQLAQVGTPQEVYQRPANRFVAEFVGEANMLGPDELARLGVSLPANRLLVVRPEEVSVGAAALERPVRLEGSIDAMDFIGPHARFRVAPHGGGPALIAVLPGSAAGNLGLGSKATLGFDPATCATVAA</sequence>
<dbReference type="InterPro" id="IPR003593">
    <property type="entry name" value="AAA+_ATPase"/>
</dbReference>
<dbReference type="PANTHER" id="PTHR42781">
    <property type="entry name" value="SPERMIDINE/PUTRESCINE IMPORT ATP-BINDING PROTEIN POTA"/>
    <property type="match status" value="1"/>
</dbReference>
<keyword evidence="3 5" id="KW-0067">ATP-binding</keyword>
<reference evidence="5 6" key="1">
    <citation type="submission" date="2020-09" db="EMBL/GenBank/DDBJ databases">
        <title>Roseomonas.</title>
        <authorList>
            <person name="Zhu W."/>
        </authorList>
    </citation>
    <scope>NUCLEOTIDE SEQUENCE [LARGE SCALE GENOMIC DNA]</scope>
    <source>
        <strain evidence="5 6">1311</strain>
    </source>
</reference>
<dbReference type="Gene3D" id="3.40.50.300">
    <property type="entry name" value="P-loop containing nucleotide triphosphate hydrolases"/>
    <property type="match status" value="1"/>
</dbReference>
<keyword evidence="1" id="KW-0813">Transport</keyword>
<name>A0ABS3KHV5_9PROT</name>
<dbReference type="InterPro" id="IPR003439">
    <property type="entry name" value="ABC_transporter-like_ATP-bd"/>
</dbReference>
<accession>A0ABS3KHV5</accession>
<dbReference type="Pfam" id="PF00005">
    <property type="entry name" value="ABC_tran"/>
    <property type="match status" value="1"/>
</dbReference>
<dbReference type="InterPro" id="IPR017871">
    <property type="entry name" value="ABC_transporter-like_CS"/>
</dbReference>
<comment type="caution">
    <text evidence="5">The sequence shown here is derived from an EMBL/GenBank/DDBJ whole genome shotgun (WGS) entry which is preliminary data.</text>
</comment>
<proteinExistence type="predicted"/>
<dbReference type="RefSeq" id="WP_207450801.1">
    <property type="nucleotide sequence ID" value="NZ_CP061097.1"/>
</dbReference>
<dbReference type="Proteomes" id="UP001518990">
    <property type="component" value="Unassembled WGS sequence"/>
</dbReference>
<dbReference type="PROSITE" id="PS50893">
    <property type="entry name" value="ABC_TRANSPORTER_2"/>
    <property type="match status" value="1"/>
</dbReference>
<feature type="domain" description="ABC transporter" evidence="4">
    <location>
        <begin position="6"/>
        <end position="236"/>
    </location>
</feature>
<dbReference type="SUPFAM" id="SSF52540">
    <property type="entry name" value="P-loop containing nucleoside triphosphate hydrolases"/>
    <property type="match status" value="1"/>
</dbReference>
<evidence type="ECO:0000256" key="1">
    <source>
        <dbReference type="ARBA" id="ARBA00022448"/>
    </source>
</evidence>
<protein>
    <submittedName>
        <fullName evidence="5">ABC transporter ATP-binding protein</fullName>
    </submittedName>
</protein>
<dbReference type="SUPFAM" id="SSF50331">
    <property type="entry name" value="MOP-like"/>
    <property type="match status" value="1"/>
</dbReference>
<dbReference type="InterPro" id="IPR008995">
    <property type="entry name" value="Mo/tungstate-bd_C_term_dom"/>
</dbReference>
<evidence type="ECO:0000313" key="5">
    <source>
        <dbReference type="EMBL" id="MBO1077049.1"/>
    </source>
</evidence>
<gene>
    <name evidence="5" type="ORF">IAI60_20800</name>
</gene>
<keyword evidence="2" id="KW-0547">Nucleotide-binding</keyword>
<dbReference type="InterPro" id="IPR050093">
    <property type="entry name" value="ABC_SmlMolc_Importer"/>
</dbReference>
<dbReference type="SMART" id="SM00382">
    <property type="entry name" value="AAA"/>
    <property type="match status" value="1"/>
</dbReference>
<dbReference type="PROSITE" id="PS00211">
    <property type="entry name" value="ABC_TRANSPORTER_1"/>
    <property type="match status" value="1"/>
</dbReference>
<evidence type="ECO:0000256" key="2">
    <source>
        <dbReference type="ARBA" id="ARBA00022741"/>
    </source>
</evidence>
<keyword evidence="6" id="KW-1185">Reference proteome</keyword>
<dbReference type="Gene3D" id="2.40.50.100">
    <property type="match status" value="1"/>
</dbReference>
<dbReference type="PANTHER" id="PTHR42781:SF4">
    <property type="entry name" value="SPERMIDINE_PUTRESCINE IMPORT ATP-BINDING PROTEIN POTA"/>
    <property type="match status" value="1"/>
</dbReference>
<organism evidence="5 6">
    <name type="scientific">Roseomonas marmotae</name>
    <dbReference type="NCBI Taxonomy" id="2768161"/>
    <lineage>
        <taxon>Bacteria</taxon>
        <taxon>Pseudomonadati</taxon>
        <taxon>Pseudomonadota</taxon>
        <taxon>Alphaproteobacteria</taxon>
        <taxon>Acetobacterales</taxon>
        <taxon>Roseomonadaceae</taxon>
        <taxon>Roseomonas</taxon>
    </lineage>
</organism>
<dbReference type="Pfam" id="PF08402">
    <property type="entry name" value="TOBE_2"/>
    <property type="match status" value="1"/>
</dbReference>
<dbReference type="GO" id="GO:0005524">
    <property type="term" value="F:ATP binding"/>
    <property type="evidence" value="ECO:0007669"/>
    <property type="project" value="UniProtKB-KW"/>
</dbReference>
<evidence type="ECO:0000256" key="3">
    <source>
        <dbReference type="ARBA" id="ARBA00022840"/>
    </source>
</evidence>
<evidence type="ECO:0000259" key="4">
    <source>
        <dbReference type="PROSITE" id="PS50893"/>
    </source>
</evidence>
<dbReference type="InterPro" id="IPR013611">
    <property type="entry name" value="Transp-assoc_OB_typ2"/>
</dbReference>
<dbReference type="InterPro" id="IPR027417">
    <property type="entry name" value="P-loop_NTPase"/>
</dbReference>
<dbReference type="EMBL" id="JACTNF010000039">
    <property type="protein sequence ID" value="MBO1077049.1"/>
    <property type="molecule type" value="Genomic_DNA"/>
</dbReference>
<evidence type="ECO:0000313" key="6">
    <source>
        <dbReference type="Proteomes" id="UP001518990"/>
    </source>
</evidence>